<evidence type="ECO:0000256" key="7">
    <source>
        <dbReference type="ARBA" id="ARBA00023004"/>
    </source>
</evidence>
<dbReference type="GO" id="GO:0016491">
    <property type="term" value="F:oxidoreductase activity"/>
    <property type="evidence" value="ECO:0007669"/>
    <property type="project" value="UniProtKB-KW"/>
</dbReference>
<dbReference type="STRING" id="579137.Metvu_1523"/>
<evidence type="ECO:0000259" key="9">
    <source>
        <dbReference type="PROSITE" id="PS51918"/>
    </source>
</evidence>
<dbReference type="PROSITE" id="PS51918">
    <property type="entry name" value="RADICAL_SAM"/>
    <property type="match status" value="1"/>
</dbReference>
<dbReference type="PROSITE" id="PS01087">
    <property type="entry name" value="RADICAL_ACTIVATING"/>
    <property type="match status" value="1"/>
</dbReference>
<accession>C9RDJ7</accession>
<gene>
    <name evidence="10" type="ordered locus">Metvu_1523</name>
</gene>
<evidence type="ECO:0000256" key="3">
    <source>
        <dbReference type="ARBA" id="ARBA00022485"/>
    </source>
</evidence>
<evidence type="ECO:0000256" key="4">
    <source>
        <dbReference type="ARBA" id="ARBA00022691"/>
    </source>
</evidence>
<dbReference type="SFLD" id="SFLDG01108">
    <property type="entry name" value="Uncharacterised_Radical_SAM_Su"/>
    <property type="match status" value="1"/>
</dbReference>
<evidence type="ECO:0000313" key="10">
    <source>
        <dbReference type="EMBL" id="ACX73376.1"/>
    </source>
</evidence>
<comment type="similarity">
    <text evidence="2">Belongs to the organic radical-activating enzymes family.</text>
</comment>
<dbReference type="Pfam" id="PF26257">
    <property type="entry name" value="DUF8061"/>
    <property type="match status" value="1"/>
</dbReference>
<feature type="domain" description="Radical SAM core" evidence="9">
    <location>
        <begin position="23"/>
        <end position="246"/>
    </location>
</feature>
<evidence type="ECO:0000256" key="5">
    <source>
        <dbReference type="ARBA" id="ARBA00022723"/>
    </source>
</evidence>
<dbReference type="GeneID" id="8513870"/>
<dbReference type="InterPro" id="IPR058240">
    <property type="entry name" value="rSAM_sf"/>
</dbReference>
<dbReference type="Pfam" id="PF04055">
    <property type="entry name" value="Radical_SAM"/>
    <property type="match status" value="1"/>
</dbReference>
<proteinExistence type="inferred from homology"/>
<dbReference type="SUPFAM" id="SSF102114">
    <property type="entry name" value="Radical SAM enzymes"/>
    <property type="match status" value="1"/>
</dbReference>
<sequence>MNIEEIEKYLEENFDNLPEGCKQCVKGEKLVLFITGICNNNCYYCPLSKKRKNKDVIYANERLITTVEEAIEEAKLCSSRGVGITGGNPLLKINRTVKFLKALKKEFDDFHAHLYTTPETINKENLKLLKEADLDEIRLHPTKIFNEGYDEQYVKELCDKLNLCRKYIPHVGVEIPAIPKMENEILKLAEAIDGVAEFMNINELEFSEENYNELEKRGFLPKDDISNAIAESEETALKVIKEFKGDLFINYCPSILKDAIQMRNRLINRAKNVSKPYEVITEDGLLLRGIMIFENEDELKNMAEILDENGIEFDIFDNQIFLNPFILEDIIEEMKKQKFPITFSAYISELYPTSDHLEVERIPLITKKMKFRRRRRK</sequence>
<dbReference type="Gene3D" id="3.20.20.70">
    <property type="entry name" value="Aldolase class I"/>
    <property type="match status" value="1"/>
</dbReference>
<keyword evidence="3" id="KW-0004">4Fe-4S</keyword>
<keyword evidence="7" id="KW-0408">Iron</keyword>
<dbReference type="EMBL" id="CP001787">
    <property type="protein sequence ID" value="ACX73376.1"/>
    <property type="molecule type" value="Genomic_DNA"/>
</dbReference>
<keyword evidence="8" id="KW-0411">Iron-sulfur</keyword>
<organism evidence="10 11">
    <name type="scientific">Methanocaldococcus vulcanius (strain ATCC 700851 / DSM 12094 / M7)</name>
    <name type="common">Methanococcus vulcanius</name>
    <dbReference type="NCBI Taxonomy" id="579137"/>
    <lineage>
        <taxon>Archaea</taxon>
        <taxon>Methanobacteriati</taxon>
        <taxon>Methanobacteriota</taxon>
        <taxon>Methanomada group</taxon>
        <taxon>Methanococci</taxon>
        <taxon>Methanococcales</taxon>
        <taxon>Methanocaldococcaceae</taxon>
        <taxon>Methanocaldococcus</taxon>
    </lineage>
</organism>
<keyword evidence="5" id="KW-0479">Metal-binding</keyword>
<dbReference type="InterPro" id="IPR040087">
    <property type="entry name" value="MJ0021-like"/>
</dbReference>
<dbReference type="PANTHER" id="PTHR43288:SF1">
    <property type="entry name" value="GLYCYL-RADICAL ENZYME ACTIVATING ENZYME MJ0021-RELATED"/>
    <property type="match status" value="1"/>
</dbReference>
<comment type="cofactor">
    <cofactor evidence="1">
        <name>[4Fe-4S] cluster</name>
        <dbReference type="ChEBI" id="CHEBI:49883"/>
    </cofactor>
</comment>
<name>C9RDJ7_METVM</name>
<dbReference type="InterPro" id="IPR007197">
    <property type="entry name" value="rSAM"/>
</dbReference>
<dbReference type="eggNOG" id="arCOG00932">
    <property type="taxonomic scope" value="Archaea"/>
</dbReference>
<dbReference type="InterPro" id="IPR013785">
    <property type="entry name" value="Aldolase_TIM"/>
</dbReference>
<dbReference type="KEGG" id="mvu:Metvu_1523"/>
<reference evidence="10" key="1">
    <citation type="submission" date="2009-10" db="EMBL/GenBank/DDBJ databases">
        <title>Complete sequence of chromosome of Methanocaldococcus vulcanius M7.</title>
        <authorList>
            <consortium name="US DOE Joint Genome Institute"/>
            <person name="Lucas S."/>
            <person name="Copeland A."/>
            <person name="Lapidus A."/>
            <person name="Glavina del Rio T."/>
            <person name="Dalin E."/>
            <person name="Tice H."/>
            <person name="Bruce D."/>
            <person name="Goodwin L."/>
            <person name="Pitluck S."/>
            <person name="Lcollab F.I."/>
            <person name="Brettin T."/>
            <person name="Detter J.C."/>
            <person name="Han C."/>
            <person name="Tapia R."/>
            <person name="Kuske C.R."/>
            <person name="Schmutz J."/>
            <person name="Larimer F."/>
            <person name="Land M."/>
            <person name="Hauser L."/>
            <person name="Kyrpides N."/>
            <person name="Ovchinikova G."/>
            <person name="Sieprawska-Lupa M."/>
            <person name="Whitman W.B."/>
            <person name="Woyke T."/>
        </authorList>
    </citation>
    <scope>NUCLEOTIDE SEQUENCE [LARGE SCALE GENOMIC DNA]</scope>
    <source>
        <strain evidence="10">M7</strain>
    </source>
</reference>
<dbReference type="Proteomes" id="UP000002063">
    <property type="component" value="Chromosome"/>
</dbReference>
<dbReference type="InterPro" id="IPR058374">
    <property type="entry name" value="DUF8061"/>
</dbReference>
<keyword evidence="6" id="KW-0560">Oxidoreductase</keyword>
<dbReference type="SMART" id="SM00729">
    <property type="entry name" value="Elp3"/>
    <property type="match status" value="1"/>
</dbReference>
<dbReference type="GO" id="GO:0051539">
    <property type="term" value="F:4 iron, 4 sulfur cluster binding"/>
    <property type="evidence" value="ECO:0007669"/>
    <property type="project" value="UniProtKB-KW"/>
</dbReference>
<dbReference type="CDD" id="cd01335">
    <property type="entry name" value="Radical_SAM"/>
    <property type="match status" value="1"/>
</dbReference>
<dbReference type="InterPro" id="IPR006638">
    <property type="entry name" value="Elp3/MiaA/NifB-like_rSAM"/>
</dbReference>
<dbReference type="HOGENOM" id="CLU_053467_0_0_2"/>
<dbReference type="SFLD" id="SFLDS00029">
    <property type="entry name" value="Radical_SAM"/>
    <property type="match status" value="1"/>
</dbReference>
<dbReference type="PANTHER" id="PTHR43288">
    <property type="entry name" value="BIOTIN SYNTHASE-RELATED PROTEIN, RADICAL SAM SUPERFAMILY"/>
    <property type="match status" value="1"/>
</dbReference>
<evidence type="ECO:0000256" key="1">
    <source>
        <dbReference type="ARBA" id="ARBA00001966"/>
    </source>
</evidence>
<evidence type="ECO:0000256" key="8">
    <source>
        <dbReference type="ARBA" id="ARBA00023014"/>
    </source>
</evidence>
<evidence type="ECO:0000256" key="6">
    <source>
        <dbReference type="ARBA" id="ARBA00023002"/>
    </source>
</evidence>
<dbReference type="RefSeq" id="WP_015733595.1">
    <property type="nucleotide sequence ID" value="NC_013407.1"/>
</dbReference>
<dbReference type="OrthoDB" id="372128at2157"/>
<protein>
    <submittedName>
        <fullName evidence="10">Radical SAM domain protein</fullName>
    </submittedName>
</protein>
<dbReference type="InterPro" id="IPR001989">
    <property type="entry name" value="Radical_activat_CS"/>
</dbReference>
<dbReference type="GO" id="GO:0046872">
    <property type="term" value="F:metal ion binding"/>
    <property type="evidence" value="ECO:0007669"/>
    <property type="project" value="UniProtKB-KW"/>
</dbReference>
<evidence type="ECO:0000256" key="2">
    <source>
        <dbReference type="ARBA" id="ARBA00009777"/>
    </source>
</evidence>
<evidence type="ECO:0000313" key="11">
    <source>
        <dbReference type="Proteomes" id="UP000002063"/>
    </source>
</evidence>
<keyword evidence="11" id="KW-1185">Reference proteome</keyword>
<dbReference type="AlphaFoldDB" id="C9RDJ7"/>
<keyword evidence="4" id="KW-0949">S-adenosyl-L-methionine</keyword>